<protein>
    <submittedName>
        <fullName evidence="1">Uncharacterized protein</fullName>
    </submittedName>
</protein>
<evidence type="ECO:0000313" key="1">
    <source>
        <dbReference type="EMBL" id="CAB5707155.1"/>
    </source>
</evidence>
<proteinExistence type="predicted"/>
<evidence type="ECO:0000313" key="2">
    <source>
        <dbReference type="Proteomes" id="UP000834458"/>
    </source>
</evidence>
<gene>
    <name evidence="1" type="ORF">GHA_03296</name>
</gene>
<name>A0AA35GLZ9_9BURK</name>
<accession>A0AA35GLZ9</accession>
<sequence>MGVPSDENLRPLTPVPLPSVSAEFQLTTKLPSVRTATIGEPTAPAAVFTLSRDDVAVPALLKTWAWTFAPSPLAHVSTKPPPFNAARPGM</sequence>
<reference evidence="1" key="1">
    <citation type="submission" date="2020-05" db="EMBL/GenBank/DDBJ databases">
        <authorList>
            <person name="Delgado-Blas J."/>
        </authorList>
    </citation>
    <scope>NUCLEOTIDE SEQUENCE</scope>
    <source>
        <strain evidence="1">BB1454</strain>
    </source>
</reference>
<dbReference type="Proteomes" id="UP000834458">
    <property type="component" value="Unassembled WGS sequence"/>
</dbReference>
<dbReference type="EMBL" id="CAHPSC010000063">
    <property type="protein sequence ID" value="CAB5707155.1"/>
    <property type="molecule type" value="Genomic_DNA"/>
</dbReference>
<comment type="caution">
    <text evidence="1">The sequence shown here is derived from an EMBL/GenBank/DDBJ whole genome shotgun (WGS) entry which is preliminary data.</text>
</comment>
<organism evidence="1 2">
    <name type="scientific">Comamonas aquatica</name>
    <dbReference type="NCBI Taxonomy" id="225991"/>
    <lineage>
        <taxon>Bacteria</taxon>
        <taxon>Pseudomonadati</taxon>
        <taxon>Pseudomonadota</taxon>
        <taxon>Betaproteobacteria</taxon>
        <taxon>Burkholderiales</taxon>
        <taxon>Comamonadaceae</taxon>
        <taxon>Comamonas</taxon>
    </lineage>
</organism>
<dbReference type="AlphaFoldDB" id="A0AA35GLZ9"/>